<dbReference type="InterPro" id="IPR011025">
    <property type="entry name" value="GproteinA_insert"/>
</dbReference>
<dbReference type="PANTHER" id="PTHR10218:SF360">
    <property type="entry name" value="GUANINE NUCLEOTIDE-BINDING PROTEIN SUBUNIT ALPHA HOMOLOG"/>
    <property type="match status" value="1"/>
</dbReference>
<dbReference type="OrthoDB" id="5817230at2759"/>
<dbReference type="SUPFAM" id="SSF52540">
    <property type="entry name" value="P-loop containing nucleoside triphosphate hydrolases"/>
    <property type="match status" value="1"/>
</dbReference>
<evidence type="ECO:0000256" key="7">
    <source>
        <dbReference type="PIRSR" id="PIRSR601019-2"/>
    </source>
</evidence>
<dbReference type="STRING" id="318479.A0A0N4U9U8"/>
<dbReference type="GO" id="GO:0031683">
    <property type="term" value="F:G-protein beta/gamma-subunit complex binding"/>
    <property type="evidence" value="ECO:0007669"/>
    <property type="project" value="InterPro"/>
</dbReference>
<evidence type="ECO:0000256" key="3">
    <source>
        <dbReference type="ARBA" id="ARBA00022842"/>
    </source>
</evidence>
<keyword evidence="1 7" id="KW-0479">Metal-binding</keyword>
<dbReference type="GO" id="GO:0005737">
    <property type="term" value="C:cytoplasm"/>
    <property type="evidence" value="ECO:0007669"/>
    <property type="project" value="TreeGrafter"/>
</dbReference>
<dbReference type="GO" id="GO:0003924">
    <property type="term" value="F:GTPase activity"/>
    <property type="evidence" value="ECO:0007669"/>
    <property type="project" value="InterPro"/>
</dbReference>
<dbReference type="GO" id="GO:0046872">
    <property type="term" value="F:metal ion binding"/>
    <property type="evidence" value="ECO:0007669"/>
    <property type="project" value="UniProtKB-KW"/>
</dbReference>
<dbReference type="Pfam" id="PF00503">
    <property type="entry name" value="G-alpha"/>
    <property type="match status" value="1"/>
</dbReference>
<dbReference type="PRINTS" id="PR00318">
    <property type="entry name" value="GPROTEINA"/>
</dbReference>
<dbReference type="InterPro" id="IPR000469">
    <property type="entry name" value="Gprotein_alpha_12/13"/>
</dbReference>
<feature type="binding site" evidence="6">
    <location>
        <begin position="128"/>
        <end position="134"/>
    </location>
    <ligand>
        <name>GTP</name>
        <dbReference type="ChEBI" id="CHEBI:37565"/>
    </ligand>
</feature>
<dbReference type="GO" id="GO:0005834">
    <property type="term" value="C:heterotrimeric G-protein complex"/>
    <property type="evidence" value="ECO:0007669"/>
    <property type="project" value="TreeGrafter"/>
</dbReference>
<keyword evidence="4 6" id="KW-0342">GTP-binding</keyword>
<dbReference type="PRINTS" id="PR00440">
    <property type="entry name" value="GPROTEINA12"/>
</dbReference>
<feature type="binding site" evidence="6">
    <location>
        <begin position="222"/>
        <end position="225"/>
    </location>
    <ligand>
        <name>GTP</name>
        <dbReference type="ChEBI" id="CHEBI:37565"/>
    </ligand>
</feature>
<dbReference type="InterPro" id="IPR027417">
    <property type="entry name" value="P-loop_NTPase"/>
</dbReference>
<organism evidence="9 11">
    <name type="scientific">Dracunculus medinensis</name>
    <name type="common">Guinea worm</name>
    <dbReference type="NCBI Taxonomy" id="318479"/>
    <lineage>
        <taxon>Eukaryota</taxon>
        <taxon>Metazoa</taxon>
        <taxon>Ecdysozoa</taxon>
        <taxon>Nematoda</taxon>
        <taxon>Chromadorea</taxon>
        <taxon>Rhabditida</taxon>
        <taxon>Spirurina</taxon>
        <taxon>Dracunculoidea</taxon>
        <taxon>Dracunculidae</taxon>
        <taxon>Dracunculus</taxon>
    </lineage>
</organism>
<evidence type="ECO:0000256" key="5">
    <source>
        <dbReference type="ARBA" id="ARBA00023224"/>
    </source>
</evidence>
<name>A0A0N4U9U8_DRAME</name>
<dbReference type="GO" id="GO:0031526">
    <property type="term" value="C:brush border membrane"/>
    <property type="evidence" value="ECO:0007669"/>
    <property type="project" value="TreeGrafter"/>
</dbReference>
<proteinExistence type="predicted"/>
<dbReference type="SUPFAM" id="SSF47895">
    <property type="entry name" value="Transducin (alpha subunit), insertion domain"/>
    <property type="match status" value="1"/>
</dbReference>
<accession>A0A0N4U9U8</accession>
<dbReference type="GO" id="GO:0031752">
    <property type="term" value="F:D5 dopamine receptor binding"/>
    <property type="evidence" value="ECO:0007669"/>
    <property type="project" value="TreeGrafter"/>
</dbReference>
<evidence type="ECO:0000313" key="9">
    <source>
        <dbReference type="Proteomes" id="UP000038040"/>
    </source>
</evidence>
<reference evidence="11" key="1">
    <citation type="submission" date="2017-02" db="UniProtKB">
        <authorList>
            <consortium name="WormBaseParasite"/>
        </authorList>
    </citation>
    <scope>IDENTIFICATION</scope>
</reference>
<feature type="binding site" evidence="6">
    <location>
        <position position="279"/>
    </location>
    <ligand>
        <name>GTP</name>
        <dbReference type="ChEBI" id="CHEBI:37565"/>
    </ligand>
</feature>
<dbReference type="WBParaSite" id="DME_0000388401-mRNA-1">
    <property type="protein sequence ID" value="DME_0000388401-mRNA-1"/>
    <property type="gene ID" value="DME_0000388401"/>
</dbReference>
<feature type="binding site" evidence="6">
    <location>
        <begin position="153"/>
        <end position="157"/>
    </location>
    <ligand>
        <name>GTP</name>
        <dbReference type="ChEBI" id="CHEBI:37565"/>
    </ligand>
</feature>
<dbReference type="GO" id="GO:0007188">
    <property type="term" value="P:adenylate cyclase-modulating G protein-coupled receptor signaling pathway"/>
    <property type="evidence" value="ECO:0007669"/>
    <property type="project" value="TreeGrafter"/>
</dbReference>
<keyword evidence="10" id="KW-1185">Reference proteome</keyword>
<evidence type="ECO:0000313" key="8">
    <source>
        <dbReference type="EMBL" id="VDN57916.1"/>
    </source>
</evidence>
<dbReference type="PANTHER" id="PTHR10218">
    <property type="entry name" value="GTP-BINDING PROTEIN ALPHA SUBUNIT"/>
    <property type="match status" value="1"/>
</dbReference>
<dbReference type="PROSITE" id="PS51882">
    <property type="entry name" value="G_ALPHA"/>
    <property type="match status" value="1"/>
</dbReference>
<dbReference type="Proteomes" id="UP000038040">
    <property type="component" value="Unplaced"/>
</dbReference>
<sequence>MVIIHGKGDFTTDEVRAYKQQIYQNVISAMRTLLDARQKLGFPWQNPERQKFVDSIMKFTSSELMRGIDQSTFGDIAPLIRDFWSDEAIKRTYEQRNLFQICESCVYFFEHISRVSMSDYYPTNKDILFCRKATRGITEHIFEIQRIAFRFIDVGGQRSQRQKWFQCFEDITSILFMVASSEYDQVILEDRRTNRIVESRSIFETIVNNKSFSNVSIILFMNKSDLLEEKVPKSDIRQYFADFRGDHRSISDVQFFIVDKFEACRRNKSRPFFYHFTTAVDTENIRRVFKDCRETILEQNLKSLSLL</sequence>
<evidence type="ECO:0000256" key="4">
    <source>
        <dbReference type="ARBA" id="ARBA00023134"/>
    </source>
</evidence>
<evidence type="ECO:0000256" key="1">
    <source>
        <dbReference type="ARBA" id="ARBA00022723"/>
    </source>
</evidence>
<feature type="binding site" evidence="7">
    <location>
        <position position="134"/>
    </location>
    <ligand>
        <name>Mg(2+)</name>
        <dbReference type="ChEBI" id="CHEBI:18420"/>
    </ligand>
</feature>
<keyword evidence="2 6" id="KW-0547">Nucleotide-binding</keyword>
<dbReference type="Gene3D" id="1.10.400.10">
    <property type="entry name" value="GI Alpha 1, domain 2-like"/>
    <property type="match status" value="1"/>
</dbReference>
<protein>
    <submittedName>
        <fullName evidence="11">Guanine nucleotide-binding protein subunit alpha-12</fullName>
    </submittedName>
</protein>
<dbReference type="GO" id="GO:0005525">
    <property type="term" value="F:GTP binding"/>
    <property type="evidence" value="ECO:0007669"/>
    <property type="project" value="UniProtKB-KW"/>
</dbReference>
<reference evidence="8 10" key="2">
    <citation type="submission" date="2018-11" db="EMBL/GenBank/DDBJ databases">
        <authorList>
            <consortium name="Pathogen Informatics"/>
        </authorList>
    </citation>
    <scope>NUCLEOTIDE SEQUENCE [LARGE SCALE GENOMIC DNA]</scope>
</reference>
<dbReference type="Proteomes" id="UP000274756">
    <property type="component" value="Unassembled WGS sequence"/>
</dbReference>
<evidence type="ECO:0000313" key="11">
    <source>
        <dbReference type="WBParaSite" id="DME_0000388401-mRNA-1"/>
    </source>
</evidence>
<dbReference type="EMBL" id="UYYG01001163">
    <property type="protein sequence ID" value="VDN57916.1"/>
    <property type="molecule type" value="Genomic_DNA"/>
</dbReference>
<evidence type="ECO:0000256" key="6">
    <source>
        <dbReference type="PIRSR" id="PIRSR601019-1"/>
    </source>
</evidence>
<evidence type="ECO:0000313" key="10">
    <source>
        <dbReference type="Proteomes" id="UP000274756"/>
    </source>
</evidence>
<dbReference type="InterPro" id="IPR001019">
    <property type="entry name" value="Gprotein_alpha_su"/>
</dbReference>
<keyword evidence="5" id="KW-0807">Transducer</keyword>
<gene>
    <name evidence="8" type="ORF">DME_LOCUS7889</name>
</gene>
<dbReference type="FunFam" id="3.40.50.300:FF:000754">
    <property type="entry name" value="Guanine nucleotide-binding protein subunit alpha-13"/>
    <property type="match status" value="1"/>
</dbReference>
<keyword evidence="3 7" id="KW-0460">Magnesium</keyword>
<dbReference type="GO" id="GO:0007266">
    <property type="term" value="P:Rho protein signal transduction"/>
    <property type="evidence" value="ECO:0007669"/>
    <property type="project" value="InterPro"/>
</dbReference>
<dbReference type="AlphaFoldDB" id="A0A0N4U9U8"/>
<dbReference type="SMART" id="SM00275">
    <property type="entry name" value="G_alpha"/>
    <property type="match status" value="1"/>
</dbReference>
<evidence type="ECO:0000256" key="2">
    <source>
        <dbReference type="ARBA" id="ARBA00022741"/>
    </source>
</evidence>
<dbReference type="CDD" id="cd00066">
    <property type="entry name" value="G-alpha"/>
    <property type="match status" value="1"/>
</dbReference>
<dbReference type="Gene3D" id="3.40.50.300">
    <property type="entry name" value="P-loop containing nucleotide triphosphate hydrolases"/>
    <property type="match status" value="1"/>
</dbReference>